<dbReference type="STRING" id="354355.SAMN05660816_06872"/>
<sequence length="300" mass="33201">MRSFLKNNKMRNKAIKYISVVLLGASLTACERVIDLDLPDGSGFPYVDAWITDQPRVQTIKLLKATEYMSQTAPEAIGDAQITVTDVTAGKSYPFTFQNGAYNYDATSTPIGVVGHTYKLNINWNGEQFEATDELKRSSIIDSLTSEFKKADGEDKEGYYVKLYAHDPTGGIDFTWIRTYRNGELNYHVGEMLSADGAFGNGDDNLSDGFAFIPPFRDGVTSGEKPYEKGDVVEVLFRSMSKPSYDFMQQVQAQLTNDGLFGKVLTNVPANVVNQQSTSKTKIYGWFGTVAEVSASKKVE</sequence>
<keyword evidence="2" id="KW-1185">Reference proteome</keyword>
<name>A0A1V9EG45_9BACT</name>
<dbReference type="PROSITE" id="PS51257">
    <property type="entry name" value="PROKAR_LIPOPROTEIN"/>
    <property type="match status" value="1"/>
</dbReference>
<dbReference type="EMBL" id="LVXG01000033">
    <property type="protein sequence ID" value="OQP45021.1"/>
    <property type="molecule type" value="Genomic_DNA"/>
</dbReference>
<dbReference type="OrthoDB" id="1117670at2"/>
<evidence type="ECO:0000313" key="1">
    <source>
        <dbReference type="EMBL" id="OQP45021.1"/>
    </source>
</evidence>
<gene>
    <name evidence="1" type="ORF">A4H97_33195</name>
</gene>
<dbReference type="Proteomes" id="UP000192610">
    <property type="component" value="Unassembled WGS sequence"/>
</dbReference>
<dbReference type="Pfam" id="PF14054">
    <property type="entry name" value="DUF4249"/>
    <property type="match status" value="1"/>
</dbReference>
<comment type="caution">
    <text evidence="1">The sequence shown here is derived from an EMBL/GenBank/DDBJ whole genome shotgun (WGS) entry which is preliminary data.</text>
</comment>
<evidence type="ECO:0008006" key="3">
    <source>
        <dbReference type="Google" id="ProtNLM"/>
    </source>
</evidence>
<protein>
    <recommendedName>
        <fullName evidence="3">DUF4249 domain-containing protein</fullName>
    </recommendedName>
</protein>
<dbReference type="InterPro" id="IPR025345">
    <property type="entry name" value="DUF4249"/>
</dbReference>
<proteinExistence type="predicted"/>
<dbReference type="AlphaFoldDB" id="A0A1V9EG45"/>
<evidence type="ECO:0000313" key="2">
    <source>
        <dbReference type="Proteomes" id="UP000192610"/>
    </source>
</evidence>
<accession>A0A1V9EG45</accession>
<reference evidence="2" key="1">
    <citation type="submission" date="2016-04" db="EMBL/GenBank/DDBJ databases">
        <authorList>
            <person name="Chen L."/>
            <person name="Zhuang W."/>
            <person name="Wang G."/>
        </authorList>
    </citation>
    <scope>NUCLEOTIDE SEQUENCE [LARGE SCALE GENOMIC DNA]</scope>
    <source>
        <strain evidence="2">17621</strain>
    </source>
</reference>
<organism evidence="1 2">
    <name type="scientific">Niastella yeongjuensis</name>
    <dbReference type="NCBI Taxonomy" id="354355"/>
    <lineage>
        <taxon>Bacteria</taxon>
        <taxon>Pseudomonadati</taxon>
        <taxon>Bacteroidota</taxon>
        <taxon>Chitinophagia</taxon>
        <taxon>Chitinophagales</taxon>
        <taxon>Chitinophagaceae</taxon>
        <taxon>Niastella</taxon>
    </lineage>
</organism>